<evidence type="ECO:0000256" key="4">
    <source>
        <dbReference type="ARBA" id="ARBA00022823"/>
    </source>
</evidence>
<dbReference type="Pfam" id="PF00198">
    <property type="entry name" value="2-oxoacid_dh"/>
    <property type="match status" value="1"/>
</dbReference>
<dbReference type="EMBL" id="JNSL01000011">
    <property type="protein sequence ID" value="KGA21237.1"/>
    <property type="molecule type" value="Genomic_DNA"/>
</dbReference>
<organism evidence="9">
    <name type="scientific">freshwater metagenome</name>
    <dbReference type="NCBI Taxonomy" id="449393"/>
    <lineage>
        <taxon>unclassified sequences</taxon>
        <taxon>metagenomes</taxon>
        <taxon>ecological metagenomes</taxon>
    </lineage>
</organism>
<comment type="cofactor">
    <cofactor evidence="1">
        <name>(R)-lipoate</name>
        <dbReference type="ChEBI" id="CHEBI:83088"/>
    </cofactor>
</comment>
<dbReference type="InterPro" id="IPR001078">
    <property type="entry name" value="2-oxoacid_DH_actylTfrase"/>
</dbReference>
<feature type="compositionally biased region" description="Low complexity" evidence="6">
    <location>
        <begin position="159"/>
        <end position="170"/>
    </location>
</feature>
<dbReference type="InterPro" id="IPR000089">
    <property type="entry name" value="Biotin_lipoyl"/>
</dbReference>
<dbReference type="PROSITE" id="PS51826">
    <property type="entry name" value="PSBD"/>
    <property type="match status" value="1"/>
</dbReference>
<dbReference type="GO" id="GO:0031405">
    <property type="term" value="F:lipoic acid binding"/>
    <property type="evidence" value="ECO:0007669"/>
    <property type="project" value="TreeGrafter"/>
</dbReference>
<dbReference type="PROSITE" id="PS00189">
    <property type="entry name" value="LIPOYL"/>
    <property type="match status" value="1"/>
</dbReference>
<protein>
    <recommendedName>
        <fullName evidence="10">Dihydrolipoamide acetyltransferase component of pyruvate dehydrogenase complex</fullName>
    </recommendedName>
</protein>
<dbReference type="Gene3D" id="3.30.559.10">
    <property type="entry name" value="Chloramphenicol acetyltransferase-like domain"/>
    <property type="match status" value="1"/>
</dbReference>
<evidence type="ECO:0000313" key="9">
    <source>
        <dbReference type="EMBL" id="KGA21237.1"/>
    </source>
</evidence>
<keyword evidence="5" id="KW-0012">Acyltransferase</keyword>
<dbReference type="InterPro" id="IPR003016">
    <property type="entry name" value="2-oxoA_DH_lipoyl-BS"/>
</dbReference>
<dbReference type="PANTHER" id="PTHR43178:SF5">
    <property type="entry name" value="LIPOAMIDE ACYLTRANSFERASE COMPONENT OF BRANCHED-CHAIN ALPHA-KETO ACID DEHYDROGENASE COMPLEX, MITOCHONDRIAL"/>
    <property type="match status" value="1"/>
</dbReference>
<dbReference type="SUPFAM" id="SSF47005">
    <property type="entry name" value="Peripheral subunit-binding domain of 2-oxo acid dehydrogenase complex"/>
    <property type="match status" value="1"/>
</dbReference>
<sequence>MSQIVDYKLADVGEGIAEAEVIEWLVAVGDLVKEDQPVIVVETDKSQIEIPAPVAGKVVELCVVAGDVLAVGASLMKIEATGEISNDISAHASPATAATSPIITNDKADSTSTLGARATNVRPLASPSTRRLAASLGVALENVSGSGQNGQITAEDVQAASATASPNSTPKVTPTASEPGVTVIPLRGLRRQIAASMSQALTIPHILEFKEIDATALLALRNDLSKDFEDQGQKLSVTPFLMRACVLALAKHKTFNARFDAQGAEIAQFENVNLGFATATDDGLIVPVIENAQSLSVKELAQETDTLAALAKSRKASVEQLSGGTFTLTNFGSFGTWLGTPIIHAPEVAIAGFGRITEKVLAVDGIPTVRMVLPIVVAADHRVNDGAHLGAFVSEIADLLLHPLSLLENK</sequence>
<evidence type="ECO:0000259" key="7">
    <source>
        <dbReference type="PROSITE" id="PS50968"/>
    </source>
</evidence>
<dbReference type="InterPro" id="IPR004167">
    <property type="entry name" value="PSBD"/>
</dbReference>
<dbReference type="InterPro" id="IPR011053">
    <property type="entry name" value="Single_hybrid_motif"/>
</dbReference>
<evidence type="ECO:0000256" key="6">
    <source>
        <dbReference type="SAM" id="MobiDB-lite"/>
    </source>
</evidence>
<evidence type="ECO:0000256" key="5">
    <source>
        <dbReference type="ARBA" id="ARBA00023315"/>
    </source>
</evidence>
<name>A0A094QCT7_9ZZZZ</name>
<dbReference type="FunFam" id="3.30.559.10:FF:000007">
    <property type="entry name" value="Dihydrolipoamide acetyltransferase component of pyruvate dehydrogenase complex"/>
    <property type="match status" value="1"/>
</dbReference>
<dbReference type="Gene3D" id="2.40.50.100">
    <property type="match status" value="1"/>
</dbReference>
<dbReference type="SUPFAM" id="SSF51230">
    <property type="entry name" value="Single hybrid motif"/>
    <property type="match status" value="1"/>
</dbReference>
<dbReference type="Pfam" id="PF00364">
    <property type="entry name" value="Biotin_lipoyl"/>
    <property type="match status" value="1"/>
</dbReference>
<evidence type="ECO:0008006" key="10">
    <source>
        <dbReference type="Google" id="ProtNLM"/>
    </source>
</evidence>
<feature type="domain" description="Peripheral subunit-binding (PSBD)" evidence="8">
    <location>
        <begin position="124"/>
        <end position="161"/>
    </location>
</feature>
<evidence type="ECO:0000256" key="2">
    <source>
        <dbReference type="ARBA" id="ARBA00007317"/>
    </source>
</evidence>
<keyword evidence="3" id="KW-0808">Transferase</keyword>
<dbReference type="PANTHER" id="PTHR43178">
    <property type="entry name" value="DIHYDROLIPOAMIDE ACETYLTRANSFERASE COMPONENT OF PYRUVATE DEHYDROGENASE COMPLEX"/>
    <property type="match status" value="1"/>
</dbReference>
<proteinExistence type="inferred from homology"/>
<accession>A0A094QCT7</accession>
<dbReference type="Gene3D" id="4.10.320.10">
    <property type="entry name" value="E3-binding domain"/>
    <property type="match status" value="1"/>
</dbReference>
<evidence type="ECO:0000259" key="8">
    <source>
        <dbReference type="PROSITE" id="PS51826"/>
    </source>
</evidence>
<dbReference type="InterPro" id="IPR023213">
    <property type="entry name" value="CAT-like_dom_sf"/>
</dbReference>
<comment type="similarity">
    <text evidence="2">Belongs to the 2-oxoacid dehydrogenase family.</text>
</comment>
<dbReference type="InterPro" id="IPR050743">
    <property type="entry name" value="2-oxoacid_DH_E2_comp"/>
</dbReference>
<comment type="caution">
    <text evidence="9">The sequence shown here is derived from an EMBL/GenBank/DDBJ whole genome shotgun (WGS) entry which is preliminary data.</text>
</comment>
<feature type="domain" description="Lipoyl-binding" evidence="7">
    <location>
        <begin position="4"/>
        <end position="79"/>
    </location>
</feature>
<evidence type="ECO:0000256" key="3">
    <source>
        <dbReference type="ARBA" id="ARBA00022679"/>
    </source>
</evidence>
<dbReference type="GO" id="GO:0016407">
    <property type="term" value="F:acetyltransferase activity"/>
    <property type="evidence" value="ECO:0007669"/>
    <property type="project" value="TreeGrafter"/>
</dbReference>
<dbReference type="AlphaFoldDB" id="A0A094QCT7"/>
<dbReference type="GO" id="GO:0005737">
    <property type="term" value="C:cytoplasm"/>
    <property type="evidence" value="ECO:0007669"/>
    <property type="project" value="TreeGrafter"/>
</dbReference>
<reference evidence="9" key="1">
    <citation type="submission" date="2014-06" db="EMBL/GenBank/DDBJ databases">
        <title>Key roles for freshwater Actinobacteria revealed by deep metagenomic sequencing.</title>
        <authorList>
            <person name="Ghai R."/>
            <person name="Mizuno C.M."/>
            <person name="Picazo A."/>
            <person name="Camacho A."/>
            <person name="Rodriguez-Valera F."/>
        </authorList>
    </citation>
    <scope>NUCLEOTIDE SEQUENCE</scope>
</reference>
<dbReference type="CDD" id="cd06849">
    <property type="entry name" value="lipoyl_domain"/>
    <property type="match status" value="1"/>
</dbReference>
<dbReference type="Pfam" id="PF02817">
    <property type="entry name" value="E3_binding"/>
    <property type="match status" value="1"/>
</dbReference>
<dbReference type="InterPro" id="IPR036625">
    <property type="entry name" value="E3-bd_dom_sf"/>
</dbReference>
<evidence type="ECO:0000256" key="1">
    <source>
        <dbReference type="ARBA" id="ARBA00001938"/>
    </source>
</evidence>
<dbReference type="SUPFAM" id="SSF52777">
    <property type="entry name" value="CoA-dependent acyltransferases"/>
    <property type="match status" value="1"/>
</dbReference>
<gene>
    <name evidence="9" type="ORF">GM51_3270</name>
</gene>
<keyword evidence="4" id="KW-0450">Lipoyl</keyword>
<dbReference type="PROSITE" id="PS50968">
    <property type="entry name" value="BIOTINYL_LIPOYL"/>
    <property type="match status" value="1"/>
</dbReference>
<feature type="region of interest" description="Disordered" evidence="6">
    <location>
        <begin position="156"/>
        <end position="179"/>
    </location>
</feature>